<dbReference type="OrthoDB" id="10459150at2759"/>
<dbReference type="Proteomes" id="UP000007350">
    <property type="component" value="Unassembled WGS sequence"/>
</dbReference>
<dbReference type="AlphaFoldDB" id="K2ND67"/>
<feature type="compositionally biased region" description="Basic and acidic residues" evidence="1">
    <location>
        <begin position="76"/>
        <end position="85"/>
    </location>
</feature>
<name>K2ND67_TRYCR</name>
<evidence type="ECO:0000313" key="3">
    <source>
        <dbReference type="Proteomes" id="UP000007350"/>
    </source>
</evidence>
<organism evidence="2 3">
    <name type="scientific">Trypanosoma cruzi marinkellei</name>
    <dbReference type="NCBI Taxonomy" id="85056"/>
    <lineage>
        <taxon>Eukaryota</taxon>
        <taxon>Discoba</taxon>
        <taxon>Euglenozoa</taxon>
        <taxon>Kinetoplastea</taxon>
        <taxon>Metakinetoplastina</taxon>
        <taxon>Trypanosomatida</taxon>
        <taxon>Trypanosomatidae</taxon>
        <taxon>Trypanosoma</taxon>
        <taxon>Schizotrypanum</taxon>
    </lineage>
</organism>
<protein>
    <submittedName>
        <fullName evidence="2">Mucin-associated surface protein (MASP), putative</fullName>
    </submittedName>
</protein>
<reference evidence="2 3" key="1">
    <citation type="journal article" date="2012" name="BMC Genomics">
        <title>Comparative genomic analysis of human infective Trypanosoma cruzi lineages with the bat-restricted subspecies T. cruzi marinkellei.</title>
        <authorList>
            <person name="Franzen O."/>
            <person name="Talavera-Lopez C."/>
            <person name="Ochaya S."/>
            <person name="Butler C.E."/>
            <person name="Messenger L.A."/>
            <person name="Lewis M.D."/>
            <person name="Llewellyn M.S."/>
            <person name="Marinkelle C.J."/>
            <person name="Tyler K.M."/>
            <person name="Miles M.A."/>
            <person name="Andersson B."/>
        </authorList>
    </citation>
    <scope>NUCLEOTIDE SEQUENCE [LARGE SCALE GENOMIC DNA]</scope>
    <source>
        <strain evidence="2 3">B7</strain>
    </source>
</reference>
<proteinExistence type="predicted"/>
<gene>
    <name evidence="2" type="ORF">MOQ_009290</name>
</gene>
<accession>K2ND67</accession>
<keyword evidence="3" id="KW-1185">Reference proteome</keyword>
<feature type="compositionally biased region" description="Polar residues" evidence="1">
    <location>
        <begin position="129"/>
        <end position="147"/>
    </location>
</feature>
<evidence type="ECO:0000313" key="2">
    <source>
        <dbReference type="EMBL" id="EKF26997.1"/>
    </source>
</evidence>
<feature type="compositionally biased region" description="Basic and acidic residues" evidence="1">
    <location>
        <begin position="166"/>
        <end position="181"/>
    </location>
</feature>
<sequence length="231" mass="24402">WCGIAGGGDADENMVLTWYPDSNESCKTNSTKEGNLDESAFNSCMRAAMKEICNLYYNETSSESRDRGAEKICEKYTGEPEKAVESLKTQAKSSHGAEKSVAAPTPDTPKVDAKQMESSPGVPAGDPPANTTEVRQSTSAAVDTANSEAEKNDEVVTPTNVPESNAKGKREEKEGEKKDINTNETTLEAHVMKNIATLGENDSSTAVSHTTSPLLLLLLVACAAAAAVVAA</sequence>
<feature type="non-terminal residue" evidence="2">
    <location>
        <position position="1"/>
    </location>
</feature>
<evidence type="ECO:0000256" key="1">
    <source>
        <dbReference type="SAM" id="MobiDB-lite"/>
    </source>
</evidence>
<comment type="caution">
    <text evidence="2">The sequence shown here is derived from an EMBL/GenBank/DDBJ whole genome shotgun (WGS) entry which is preliminary data.</text>
</comment>
<dbReference type="EMBL" id="AHKC01019475">
    <property type="protein sequence ID" value="EKF26997.1"/>
    <property type="molecule type" value="Genomic_DNA"/>
</dbReference>
<feature type="region of interest" description="Disordered" evidence="1">
    <location>
        <begin position="76"/>
        <end position="184"/>
    </location>
</feature>